<dbReference type="OrthoDB" id="6370328at2759"/>
<dbReference type="InterPro" id="IPR050507">
    <property type="entry name" value="PDGF/VEGF_growth_factor"/>
</dbReference>
<reference evidence="7 8" key="1">
    <citation type="submission" date="2021-06" db="EMBL/GenBank/DDBJ databases">
        <title>Chromosome-level genome assembly of the red-tail catfish (Hemibagrus wyckioides).</title>
        <authorList>
            <person name="Shao F."/>
        </authorList>
    </citation>
    <scope>NUCLEOTIDE SEQUENCE [LARGE SCALE GENOMIC DNA]</scope>
    <source>
        <strain evidence="7">EC202008001</strain>
        <tissue evidence="7">Blood</tissue>
    </source>
</reference>
<name>A0A9D3NEQ3_9TELE</name>
<feature type="signal peptide" evidence="5">
    <location>
        <begin position="1"/>
        <end position="21"/>
    </location>
</feature>
<dbReference type="GO" id="GO:0038084">
    <property type="term" value="P:vascular endothelial growth factor signaling pathway"/>
    <property type="evidence" value="ECO:0007669"/>
    <property type="project" value="TreeGrafter"/>
</dbReference>
<dbReference type="GO" id="GO:0060754">
    <property type="term" value="P:positive regulation of mast cell chemotaxis"/>
    <property type="evidence" value="ECO:0007669"/>
    <property type="project" value="TreeGrafter"/>
</dbReference>
<dbReference type="GO" id="GO:0008083">
    <property type="term" value="F:growth factor activity"/>
    <property type="evidence" value="ECO:0007669"/>
    <property type="project" value="UniProtKB-KW"/>
</dbReference>
<evidence type="ECO:0000256" key="2">
    <source>
        <dbReference type="ARBA" id="ARBA00023157"/>
    </source>
</evidence>
<dbReference type="EMBL" id="JAHKSW010000018">
    <property type="protein sequence ID" value="KAG7321346.1"/>
    <property type="molecule type" value="Genomic_DNA"/>
</dbReference>
<dbReference type="GO" id="GO:0048010">
    <property type="term" value="P:vascular endothelial growth factor receptor signaling pathway"/>
    <property type="evidence" value="ECO:0007669"/>
    <property type="project" value="TreeGrafter"/>
</dbReference>
<dbReference type="GO" id="GO:0001938">
    <property type="term" value="P:positive regulation of endothelial cell proliferation"/>
    <property type="evidence" value="ECO:0007669"/>
    <property type="project" value="TreeGrafter"/>
</dbReference>
<protein>
    <recommendedName>
        <fullName evidence="6">Platelet-derived growth factor (PDGF) family profile domain-containing protein</fullName>
    </recommendedName>
</protein>
<evidence type="ECO:0000313" key="8">
    <source>
        <dbReference type="Proteomes" id="UP000824219"/>
    </source>
</evidence>
<dbReference type="GO" id="GO:0005172">
    <property type="term" value="F:vascular endothelial growth factor receptor binding"/>
    <property type="evidence" value="ECO:0007669"/>
    <property type="project" value="TreeGrafter"/>
</dbReference>
<dbReference type="InterPro" id="IPR023581">
    <property type="entry name" value="PD_growth_factor_CS"/>
</dbReference>
<dbReference type="GO" id="GO:0001666">
    <property type="term" value="P:response to hypoxia"/>
    <property type="evidence" value="ECO:0007669"/>
    <property type="project" value="TreeGrafter"/>
</dbReference>
<dbReference type="InterPro" id="IPR000072">
    <property type="entry name" value="PDGF/VEGF_dom"/>
</dbReference>
<dbReference type="PANTHER" id="PTHR12025">
    <property type="entry name" value="VASCULAR ENDOTHELIAL GROWTH FACTOR"/>
    <property type="match status" value="1"/>
</dbReference>
<evidence type="ECO:0000313" key="7">
    <source>
        <dbReference type="EMBL" id="KAG7321346.1"/>
    </source>
</evidence>
<dbReference type="AlphaFoldDB" id="A0A9D3NEQ3"/>
<keyword evidence="5" id="KW-0732">Signal</keyword>
<dbReference type="InterPro" id="IPR029034">
    <property type="entry name" value="Cystine-knot_cytokine"/>
</dbReference>
<feature type="compositionally biased region" description="Basic and acidic residues" evidence="4">
    <location>
        <begin position="25"/>
        <end position="38"/>
    </location>
</feature>
<organism evidence="7 8">
    <name type="scientific">Hemibagrus wyckioides</name>
    <dbReference type="NCBI Taxonomy" id="337641"/>
    <lineage>
        <taxon>Eukaryota</taxon>
        <taxon>Metazoa</taxon>
        <taxon>Chordata</taxon>
        <taxon>Craniata</taxon>
        <taxon>Vertebrata</taxon>
        <taxon>Euteleostomi</taxon>
        <taxon>Actinopterygii</taxon>
        <taxon>Neopterygii</taxon>
        <taxon>Teleostei</taxon>
        <taxon>Ostariophysi</taxon>
        <taxon>Siluriformes</taxon>
        <taxon>Bagridae</taxon>
        <taxon>Hemibagrus</taxon>
    </lineage>
</organism>
<keyword evidence="1 3" id="KW-0339">Growth factor</keyword>
<comment type="caution">
    <text evidence="7">The sequence shown here is derived from an EMBL/GenBank/DDBJ whole genome shotgun (WGS) entry which is preliminary data.</text>
</comment>
<comment type="similarity">
    <text evidence="3">Belongs to the PDGF/VEGF growth factor family.</text>
</comment>
<dbReference type="GO" id="GO:0016020">
    <property type="term" value="C:membrane"/>
    <property type="evidence" value="ECO:0007669"/>
    <property type="project" value="InterPro"/>
</dbReference>
<gene>
    <name evidence="7" type="ORF">KOW79_015761</name>
</gene>
<keyword evidence="2" id="KW-1015">Disulfide bond</keyword>
<evidence type="ECO:0000256" key="1">
    <source>
        <dbReference type="ARBA" id="ARBA00023030"/>
    </source>
</evidence>
<evidence type="ECO:0000259" key="6">
    <source>
        <dbReference type="PROSITE" id="PS50278"/>
    </source>
</evidence>
<accession>A0A9D3NEQ3</accession>
<keyword evidence="8" id="KW-1185">Reference proteome</keyword>
<dbReference type="GO" id="GO:0002040">
    <property type="term" value="P:sprouting angiogenesis"/>
    <property type="evidence" value="ECO:0007669"/>
    <property type="project" value="TreeGrafter"/>
</dbReference>
<feature type="chain" id="PRO_5039235105" description="Platelet-derived growth factor (PDGF) family profile domain-containing protein" evidence="5">
    <location>
        <begin position="22"/>
        <end position="134"/>
    </location>
</feature>
<evidence type="ECO:0000256" key="3">
    <source>
        <dbReference type="RuleBase" id="RU003818"/>
    </source>
</evidence>
<dbReference type="SMART" id="SM00141">
    <property type="entry name" value="PDGF"/>
    <property type="match status" value="1"/>
</dbReference>
<dbReference type="Proteomes" id="UP000824219">
    <property type="component" value="Linkage Group LG18"/>
</dbReference>
<proteinExistence type="inferred from homology"/>
<dbReference type="Pfam" id="PF00341">
    <property type="entry name" value="PDGF"/>
    <property type="match status" value="1"/>
</dbReference>
<dbReference type="GO" id="GO:0045766">
    <property type="term" value="P:positive regulation of angiogenesis"/>
    <property type="evidence" value="ECO:0007669"/>
    <property type="project" value="TreeGrafter"/>
</dbReference>
<dbReference type="GO" id="GO:0050930">
    <property type="term" value="P:induction of positive chemotaxis"/>
    <property type="evidence" value="ECO:0007669"/>
    <property type="project" value="TreeGrafter"/>
</dbReference>
<evidence type="ECO:0000256" key="5">
    <source>
        <dbReference type="SAM" id="SignalP"/>
    </source>
</evidence>
<dbReference type="GO" id="GO:0005615">
    <property type="term" value="C:extracellular space"/>
    <property type="evidence" value="ECO:0007669"/>
    <property type="project" value="TreeGrafter"/>
</dbReference>
<dbReference type="Gene3D" id="2.10.90.10">
    <property type="entry name" value="Cystine-knot cytokines"/>
    <property type="match status" value="1"/>
</dbReference>
<dbReference type="PROSITE" id="PS00249">
    <property type="entry name" value="PDGF_1"/>
    <property type="match status" value="1"/>
</dbReference>
<dbReference type="SUPFAM" id="SSF57501">
    <property type="entry name" value="Cystine-knot cytokines"/>
    <property type="match status" value="1"/>
</dbReference>
<feature type="domain" description="Platelet-derived growth factor (PDGF) family profile" evidence="6">
    <location>
        <begin position="35"/>
        <end position="131"/>
    </location>
</feature>
<dbReference type="PROSITE" id="PS50278">
    <property type="entry name" value="PDGF_2"/>
    <property type="match status" value="1"/>
</dbReference>
<dbReference type="GO" id="GO:0042056">
    <property type="term" value="F:chemoattractant activity"/>
    <property type="evidence" value="ECO:0007669"/>
    <property type="project" value="TreeGrafter"/>
</dbReference>
<evidence type="ECO:0000256" key="4">
    <source>
        <dbReference type="SAM" id="MobiDB-lite"/>
    </source>
</evidence>
<sequence>MSQVSLWLLLFITLSFPTCEANSQGHHEDNKEKSKSESVSDLIKQTGCQPRETLVKVHEEFPQELQYTIMPRCVPVKRCSGCCTDEATMCIPEESKTVEFRVLRIYSDKPKEPIVLPFVMHTSCNCSPRRKRLH</sequence>
<feature type="region of interest" description="Disordered" evidence="4">
    <location>
        <begin position="22"/>
        <end position="41"/>
    </location>
</feature>
<dbReference type="PANTHER" id="PTHR12025:SF14">
    <property type="entry name" value="SNAKE VENOM VASCULAR ENDOTHELIAL GROWTH FACTOR TOXIN VR-1'-LIKE ISOFORM X1-RELATED"/>
    <property type="match status" value="1"/>
</dbReference>